<dbReference type="PROSITE" id="PS50089">
    <property type="entry name" value="ZF_RING_2"/>
    <property type="match status" value="1"/>
</dbReference>
<organism evidence="7 8">
    <name type="scientific">Cristinia sonorae</name>
    <dbReference type="NCBI Taxonomy" id="1940300"/>
    <lineage>
        <taxon>Eukaryota</taxon>
        <taxon>Fungi</taxon>
        <taxon>Dikarya</taxon>
        <taxon>Basidiomycota</taxon>
        <taxon>Agaricomycotina</taxon>
        <taxon>Agaricomycetes</taxon>
        <taxon>Agaricomycetidae</taxon>
        <taxon>Agaricales</taxon>
        <taxon>Pleurotineae</taxon>
        <taxon>Stephanosporaceae</taxon>
        <taxon>Cristinia</taxon>
    </lineage>
</organism>
<dbReference type="Proteomes" id="UP000813824">
    <property type="component" value="Unassembled WGS sequence"/>
</dbReference>
<dbReference type="SMART" id="SM00184">
    <property type="entry name" value="RING"/>
    <property type="match status" value="1"/>
</dbReference>
<comment type="caution">
    <text evidence="7">The sequence shown here is derived from an EMBL/GenBank/DDBJ whole genome shotgun (WGS) entry which is preliminary data.</text>
</comment>
<dbReference type="AlphaFoldDB" id="A0A8K0UTW5"/>
<keyword evidence="8" id="KW-1185">Reference proteome</keyword>
<keyword evidence="2 4" id="KW-0863">Zinc-finger</keyword>
<dbReference type="GO" id="GO:0008270">
    <property type="term" value="F:zinc ion binding"/>
    <property type="evidence" value="ECO:0007669"/>
    <property type="project" value="UniProtKB-KW"/>
</dbReference>
<gene>
    <name evidence="7" type="ORF">BXZ70DRAFT_1005484</name>
</gene>
<evidence type="ECO:0000256" key="5">
    <source>
        <dbReference type="SAM" id="Phobius"/>
    </source>
</evidence>
<feature type="domain" description="RING-type" evidence="6">
    <location>
        <begin position="13"/>
        <end position="58"/>
    </location>
</feature>
<keyword evidence="5" id="KW-1133">Transmembrane helix</keyword>
<evidence type="ECO:0000313" key="7">
    <source>
        <dbReference type="EMBL" id="KAH8103931.1"/>
    </source>
</evidence>
<keyword evidence="1" id="KW-0479">Metal-binding</keyword>
<dbReference type="InterPro" id="IPR001841">
    <property type="entry name" value="Znf_RING"/>
</dbReference>
<sequence length="244" mass="26717">MTATTYQPIQVVCEICSEVVSSTDIRLLPVCGHCFCVTCIDETSAKHAPDVPPCPTCRVPFPPLGVRHVFLQGPTSRSISIATSTDDIVLPPLSRRVSDERELSASSGGAVRRNVQQWRDLQHRLDSVIAPTNHHVDIPKTMENVHDMIMEILEDNDATSGGVSGDNIVVSPALLRSLATLMNRAQFLLKTKPEGSAFWDKTISLRFTVAVVLCGLLCAVVCLCSLFTDFVASQARPKRSGWRF</sequence>
<dbReference type="InterPro" id="IPR017907">
    <property type="entry name" value="Znf_RING_CS"/>
</dbReference>
<evidence type="ECO:0000256" key="3">
    <source>
        <dbReference type="ARBA" id="ARBA00022833"/>
    </source>
</evidence>
<evidence type="ECO:0000256" key="2">
    <source>
        <dbReference type="ARBA" id="ARBA00022771"/>
    </source>
</evidence>
<dbReference type="Gene3D" id="3.30.40.10">
    <property type="entry name" value="Zinc/RING finger domain, C3HC4 (zinc finger)"/>
    <property type="match status" value="1"/>
</dbReference>
<name>A0A8K0UTW5_9AGAR</name>
<dbReference type="PROSITE" id="PS00518">
    <property type="entry name" value="ZF_RING_1"/>
    <property type="match status" value="1"/>
</dbReference>
<accession>A0A8K0UTW5</accession>
<keyword evidence="3" id="KW-0862">Zinc</keyword>
<reference evidence="7" key="1">
    <citation type="journal article" date="2021" name="New Phytol.">
        <title>Evolutionary innovations through gain and loss of genes in the ectomycorrhizal Boletales.</title>
        <authorList>
            <person name="Wu G."/>
            <person name="Miyauchi S."/>
            <person name="Morin E."/>
            <person name="Kuo A."/>
            <person name="Drula E."/>
            <person name="Varga T."/>
            <person name="Kohler A."/>
            <person name="Feng B."/>
            <person name="Cao Y."/>
            <person name="Lipzen A."/>
            <person name="Daum C."/>
            <person name="Hundley H."/>
            <person name="Pangilinan J."/>
            <person name="Johnson J."/>
            <person name="Barry K."/>
            <person name="LaButti K."/>
            <person name="Ng V."/>
            <person name="Ahrendt S."/>
            <person name="Min B."/>
            <person name="Choi I.G."/>
            <person name="Park H."/>
            <person name="Plett J.M."/>
            <person name="Magnuson J."/>
            <person name="Spatafora J.W."/>
            <person name="Nagy L.G."/>
            <person name="Henrissat B."/>
            <person name="Grigoriev I.V."/>
            <person name="Yang Z.L."/>
            <person name="Xu J."/>
            <person name="Martin F.M."/>
        </authorList>
    </citation>
    <scope>NUCLEOTIDE SEQUENCE</scope>
    <source>
        <strain evidence="7">KKN 215</strain>
    </source>
</reference>
<evidence type="ECO:0000313" key="8">
    <source>
        <dbReference type="Proteomes" id="UP000813824"/>
    </source>
</evidence>
<proteinExistence type="predicted"/>
<evidence type="ECO:0000256" key="4">
    <source>
        <dbReference type="PROSITE-ProRule" id="PRU00175"/>
    </source>
</evidence>
<evidence type="ECO:0000259" key="6">
    <source>
        <dbReference type="PROSITE" id="PS50089"/>
    </source>
</evidence>
<dbReference type="OrthoDB" id="8062037at2759"/>
<keyword evidence="5" id="KW-0812">Transmembrane</keyword>
<dbReference type="InterPro" id="IPR013083">
    <property type="entry name" value="Znf_RING/FYVE/PHD"/>
</dbReference>
<evidence type="ECO:0000256" key="1">
    <source>
        <dbReference type="ARBA" id="ARBA00022723"/>
    </source>
</evidence>
<feature type="transmembrane region" description="Helical" evidence="5">
    <location>
        <begin position="207"/>
        <end position="232"/>
    </location>
</feature>
<dbReference type="SUPFAM" id="SSF57850">
    <property type="entry name" value="RING/U-box"/>
    <property type="match status" value="1"/>
</dbReference>
<dbReference type="EMBL" id="JAEVFJ010000006">
    <property type="protein sequence ID" value="KAH8103931.1"/>
    <property type="molecule type" value="Genomic_DNA"/>
</dbReference>
<protein>
    <recommendedName>
        <fullName evidence="6">RING-type domain-containing protein</fullName>
    </recommendedName>
</protein>
<keyword evidence="5" id="KW-0472">Membrane</keyword>